<gene>
    <name evidence="3" type="ORF">ACFP3V_23485</name>
</gene>
<dbReference type="CDD" id="cd11332">
    <property type="entry name" value="AmyAc_OligoGlu_TS"/>
    <property type="match status" value="1"/>
</dbReference>
<dbReference type="EC" id="3.2.1.-" evidence="3"/>
<dbReference type="EMBL" id="JBHSQJ010000103">
    <property type="protein sequence ID" value="MFC5910170.1"/>
    <property type="molecule type" value="Genomic_DNA"/>
</dbReference>
<sequence length="541" mass="59807">MHQPHEWWRGAAIYQVYVRSFADADGDGVGDLAGVRSRLPYLAELGVDALWFNPWYASPMADGGYDVADYRAIHPSFGTLEEAERLIAEALDLGIRTIVDIVPNHVSDQHAWFRAALAAGPGSPERERFWFRDGRGAHGELPPNNWKSQFGGTAWTRVGTPQAGDGQWYLHRFASGQPDLNWTHPEVHREHEEVLRFWFDRGAAGVRIDSAAEVIKDPALPDLVEGADPHPYFDRDEIHDVYRDWRKVAESYASPRALIGEVWLPDPERFARYLRPDELHTAFNFGFLTCPWDADRLRATITTTLAVHAPVDAPATWVLANHDVTRTVTRYGRADTGFDFAAKAHGIPTDPALGTRRARAAALLSLALPGSVYLYQGEELGLPEVEDLPPEVIEDPMFHRTGGADPGRDGCRVPLPWSGEAAPFGFSPDADGPVTTWLPQPGDWAALTVERQQGDAGSMLSLYRAALRLRRAERLGDGPMAWLPSAPEVLAFRRDGSGFACVVNLGAEPVDLPEHRKVLLTSGPLTDGQLPPDTAVWLRLP</sequence>
<dbReference type="InterPro" id="IPR006047">
    <property type="entry name" value="GH13_cat_dom"/>
</dbReference>
<dbReference type="Proteomes" id="UP001596174">
    <property type="component" value="Unassembled WGS sequence"/>
</dbReference>
<comment type="similarity">
    <text evidence="1">Belongs to the glycosyl hydrolase 13 family.</text>
</comment>
<dbReference type="SUPFAM" id="SSF51445">
    <property type="entry name" value="(Trans)glycosidases"/>
    <property type="match status" value="1"/>
</dbReference>
<dbReference type="GO" id="GO:0016798">
    <property type="term" value="F:hydrolase activity, acting on glycosyl bonds"/>
    <property type="evidence" value="ECO:0007669"/>
    <property type="project" value="UniProtKB-KW"/>
</dbReference>
<name>A0ABW1G5Y4_9ACTN</name>
<keyword evidence="4" id="KW-1185">Reference proteome</keyword>
<dbReference type="SMART" id="SM00642">
    <property type="entry name" value="Aamy"/>
    <property type="match status" value="1"/>
</dbReference>
<proteinExistence type="inferred from homology"/>
<reference evidence="4" key="1">
    <citation type="journal article" date="2019" name="Int. J. Syst. Evol. Microbiol.">
        <title>The Global Catalogue of Microorganisms (GCM) 10K type strain sequencing project: providing services to taxonomists for standard genome sequencing and annotation.</title>
        <authorList>
            <consortium name="The Broad Institute Genomics Platform"/>
            <consortium name="The Broad Institute Genome Sequencing Center for Infectious Disease"/>
            <person name="Wu L."/>
            <person name="Ma J."/>
        </authorList>
    </citation>
    <scope>NUCLEOTIDE SEQUENCE [LARGE SCALE GENOMIC DNA]</scope>
    <source>
        <strain evidence="4">JCM 4816</strain>
    </source>
</reference>
<feature type="domain" description="Glycosyl hydrolase family 13 catalytic" evidence="2">
    <location>
        <begin position="15"/>
        <end position="412"/>
    </location>
</feature>
<evidence type="ECO:0000256" key="1">
    <source>
        <dbReference type="ARBA" id="ARBA00008061"/>
    </source>
</evidence>
<keyword evidence="3" id="KW-0326">Glycosidase</keyword>
<dbReference type="PANTHER" id="PTHR10357:SF179">
    <property type="entry name" value="NEUTRAL AND BASIC AMINO ACID TRANSPORT PROTEIN RBAT"/>
    <property type="match status" value="1"/>
</dbReference>
<keyword evidence="3" id="KW-0378">Hydrolase</keyword>
<dbReference type="Gene3D" id="3.20.20.80">
    <property type="entry name" value="Glycosidases"/>
    <property type="match status" value="1"/>
</dbReference>
<dbReference type="InterPro" id="IPR045857">
    <property type="entry name" value="O16G_dom_2"/>
</dbReference>
<comment type="caution">
    <text evidence="3">The sequence shown here is derived from an EMBL/GenBank/DDBJ whole genome shotgun (WGS) entry which is preliminary data.</text>
</comment>
<evidence type="ECO:0000313" key="4">
    <source>
        <dbReference type="Proteomes" id="UP001596174"/>
    </source>
</evidence>
<protein>
    <submittedName>
        <fullName evidence="3">Glycoside hydrolase family 13 protein</fullName>
        <ecNumber evidence="3">3.2.1.-</ecNumber>
    </submittedName>
</protein>
<dbReference type="Pfam" id="PF00128">
    <property type="entry name" value="Alpha-amylase"/>
    <property type="match status" value="1"/>
</dbReference>
<dbReference type="Gene3D" id="3.90.400.10">
    <property type="entry name" value="Oligo-1,6-glucosidase, Domain 2"/>
    <property type="match status" value="1"/>
</dbReference>
<dbReference type="InterPro" id="IPR017853">
    <property type="entry name" value="GH"/>
</dbReference>
<accession>A0ABW1G5Y4</accession>
<dbReference type="PANTHER" id="PTHR10357">
    <property type="entry name" value="ALPHA-AMYLASE FAMILY MEMBER"/>
    <property type="match status" value="1"/>
</dbReference>
<evidence type="ECO:0000259" key="2">
    <source>
        <dbReference type="SMART" id="SM00642"/>
    </source>
</evidence>
<organism evidence="3 4">
    <name type="scientific">Streptacidiphilus monticola</name>
    <dbReference type="NCBI Taxonomy" id="2161674"/>
    <lineage>
        <taxon>Bacteria</taxon>
        <taxon>Bacillati</taxon>
        <taxon>Actinomycetota</taxon>
        <taxon>Actinomycetes</taxon>
        <taxon>Kitasatosporales</taxon>
        <taxon>Streptomycetaceae</taxon>
        <taxon>Streptacidiphilus</taxon>
    </lineage>
</organism>
<dbReference type="RefSeq" id="WP_380586848.1">
    <property type="nucleotide sequence ID" value="NZ_JBHSQJ010000103.1"/>
</dbReference>
<evidence type="ECO:0000313" key="3">
    <source>
        <dbReference type="EMBL" id="MFC5910170.1"/>
    </source>
</evidence>